<dbReference type="Pfam" id="PF02469">
    <property type="entry name" value="Fasciclin"/>
    <property type="match status" value="2"/>
</dbReference>
<evidence type="ECO:0000256" key="1">
    <source>
        <dbReference type="SAM" id="MobiDB-lite"/>
    </source>
</evidence>
<feature type="domain" description="FAS1" evidence="3">
    <location>
        <begin position="275"/>
        <end position="405"/>
    </location>
</feature>
<gene>
    <name evidence="4" type="ORF">ACFSR9_02425</name>
</gene>
<evidence type="ECO:0000313" key="4">
    <source>
        <dbReference type="EMBL" id="MFD2608296.1"/>
    </source>
</evidence>
<dbReference type="RefSeq" id="WP_386842698.1">
    <property type="nucleotide sequence ID" value="NZ_JBHUMK010000010.1"/>
</dbReference>
<feature type="compositionally biased region" description="Low complexity" evidence="1">
    <location>
        <begin position="77"/>
        <end position="102"/>
    </location>
</feature>
<dbReference type="InterPro" id="IPR050904">
    <property type="entry name" value="Adhesion/Biosynth-related"/>
</dbReference>
<reference evidence="5" key="1">
    <citation type="journal article" date="2019" name="Int. J. Syst. Evol. Microbiol.">
        <title>The Global Catalogue of Microorganisms (GCM) 10K type strain sequencing project: providing services to taxonomists for standard genome sequencing and annotation.</title>
        <authorList>
            <consortium name="The Broad Institute Genomics Platform"/>
            <consortium name="The Broad Institute Genome Sequencing Center for Infectious Disease"/>
            <person name="Wu L."/>
            <person name="Ma J."/>
        </authorList>
    </citation>
    <scope>NUCLEOTIDE SEQUENCE [LARGE SCALE GENOMIC DNA]</scope>
    <source>
        <strain evidence="5">KCTC 33842</strain>
    </source>
</reference>
<feature type="region of interest" description="Disordered" evidence="1">
    <location>
        <begin position="76"/>
        <end position="102"/>
    </location>
</feature>
<dbReference type="PANTHER" id="PTHR10900">
    <property type="entry name" value="PERIOSTIN-RELATED"/>
    <property type="match status" value="1"/>
</dbReference>
<feature type="domain" description="FAS1" evidence="3">
    <location>
        <begin position="113"/>
        <end position="229"/>
    </location>
</feature>
<name>A0ABW5P062_9DEIO</name>
<sequence length="408" mass="41380">MKRKTSLLTLGLMLLTPALAGGAGAPRPAPTPVPVVTPAPAPVKPAPVAPAPAPVMPAPVSTPIVIPALPLSGGTVGTTTQTGTQTGTQSSTTTTSTVETNTTATTETTTVATDTLYDVLVTDDRFSTLRDLLSDAGLTETLMTGEYTIFAPTDEAFAAVDEEQLAVLASDPELLKRVLSYHVVGGKVAADAQNLTTVEGSALVLGDATVDATALNASNGTIYAIDRVLLPEGLVIDTTPTTEISTETTASSTTVTTTTTTATGATTTATVTATAAPLAVTISQDPRFSTLSSLITAAGLTDTLSSGDFTVFAPTNEAFAKISAADLTALRGDTTRLRALLLGHVIASRLTDTNLSTTPTLKTAQGNDLTLTTNGSTIRVGNATVLGKTEIGSSNGVIVPIDTVLMLP</sequence>
<dbReference type="InterPro" id="IPR036378">
    <property type="entry name" value="FAS1_dom_sf"/>
</dbReference>
<accession>A0ABW5P062</accession>
<organism evidence="4 5">
    <name type="scientific">Deinococcus taklimakanensis</name>
    <dbReference type="NCBI Taxonomy" id="536443"/>
    <lineage>
        <taxon>Bacteria</taxon>
        <taxon>Thermotogati</taxon>
        <taxon>Deinococcota</taxon>
        <taxon>Deinococci</taxon>
        <taxon>Deinococcales</taxon>
        <taxon>Deinococcaceae</taxon>
        <taxon>Deinococcus</taxon>
    </lineage>
</organism>
<dbReference type="InterPro" id="IPR000782">
    <property type="entry name" value="FAS1_domain"/>
</dbReference>
<comment type="caution">
    <text evidence="4">The sequence shown here is derived from an EMBL/GenBank/DDBJ whole genome shotgun (WGS) entry which is preliminary data.</text>
</comment>
<keyword evidence="5" id="KW-1185">Reference proteome</keyword>
<dbReference type="Proteomes" id="UP001597475">
    <property type="component" value="Unassembled WGS sequence"/>
</dbReference>
<dbReference type="SMART" id="SM00554">
    <property type="entry name" value="FAS1"/>
    <property type="match status" value="2"/>
</dbReference>
<proteinExistence type="predicted"/>
<dbReference type="SUPFAM" id="SSF82153">
    <property type="entry name" value="FAS1 domain"/>
    <property type="match status" value="2"/>
</dbReference>
<protein>
    <submittedName>
        <fullName evidence="4">Fasciclin domain-containing protein</fullName>
    </submittedName>
</protein>
<dbReference type="Gene3D" id="2.30.180.10">
    <property type="entry name" value="FAS1 domain"/>
    <property type="match status" value="2"/>
</dbReference>
<dbReference type="PANTHER" id="PTHR10900:SF77">
    <property type="entry name" value="FI19380P1"/>
    <property type="match status" value="1"/>
</dbReference>
<evidence type="ECO:0000259" key="3">
    <source>
        <dbReference type="PROSITE" id="PS50213"/>
    </source>
</evidence>
<keyword evidence="2" id="KW-0732">Signal</keyword>
<feature type="signal peptide" evidence="2">
    <location>
        <begin position="1"/>
        <end position="20"/>
    </location>
</feature>
<feature type="chain" id="PRO_5046912881" evidence="2">
    <location>
        <begin position="21"/>
        <end position="408"/>
    </location>
</feature>
<dbReference type="EMBL" id="JBHUMK010000010">
    <property type="protein sequence ID" value="MFD2608296.1"/>
    <property type="molecule type" value="Genomic_DNA"/>
</dbReference>
<dbReference type="PROSITE" id="PS50213">
    <property type="entry name" value="FAS1"/>
    <property type="match status" value="2"/>
</dbReference>
<evidence type="ECO:0000313" key="5">
    <source>
        <dbReference type="Proteomes" id="UP001597475"/>
    </source>
</evidence>
<evidence type="ECO:0000256" key="2">
    <source>
        <dbReference type="SAM" id="SignalP"/>
    </source>
</evidence>